<evidence type="ECO:0000256" key="3">
    <source>
        <dbReference type="ARBA" id="ARBA00022553"/>
    </source>
</evidence>
<evidence type="ECO:0000256" key="8">
    <source>
        <dbReference type="ARBA" id="ARBA00023136"/>
    </source>
</evidence>
<dbReference type="FunFam" id="1.10.10.10:FF:000296">
    <property type="entry name" value="Peroxisomal membrane protein PEX14"/>
    <property type="match status" value="1"/>
</dbReference>
<feature type="domain" description="Peroxisome membrane anchor protein Pex14p N-terminal" evidence="17">
    <location>
        <begin position="22"/>
        <end position="63"/>
    </location>
</feature>
<dbReference type="EMBL" id="CAJVCH010569894">
    <property type="protein sequence ID" value="CAG7833476.1"/>
    <property type="molecule type" value="Genomic_DNA"/>
</dbReference>
<evidence type="ECO:0000256" key="15">
    <source>
        <dbReference type="SAM" id="Coils"/>
    </source>
</evidence>
<evidence type="ECO:0000259" key="17">
    <source>
        <dbReference type="Pfam" id="PF04695"/>
    </source>
</evidence>
<keyword evidence="5 14" id="KW-0653">Protein transport</keyword>
<feature type="region of interest" description="Disordered" evidence="16">
    <location>
        <begin position="205"/>
        <end position="310"/>
    </location>
</feature>
<dbReference type="AlphaFoldDB" id="A0A8J2Q4M5"/>
<evidence type="ECO:0000313" key="19">
    <source>
        <dbReference type="Proteomes" id="UP000708208"/>
    </source>
</evidence>
<comment type="subcellular location">
    <subcellularLocation>
        <location evidence="11">Endomembrane system</location>
        <topology evidence="11">Single-pass membrane protein</topology>
    </subcellularLocation>
    <subcellularLocation>
        <location evidence="14">Peroxisome membrane</location>
    </subcellularLocation>
</comment>
<evidence type="ECO:0000256" key="4">
    <source>
        <dbReference type="ARBA" id="ARBA00022692"/>
    </source>
</evidence>
<comment type="caution">
    <text evidence="18">The sequence shown here is derived from an EMBL/GenBank/DDBJ whole genome shotgun (WGS) entry which is preliminary data.</text>
</comment>
<keyword evidence="9 14" id="KW-0576">Peroxisome</keyword>
<feature type="compositionally biased region" description="Basic residues" evidence="16">
    <location>
        <begin position="236"/>
        <end position="246"/>
    </location>
</feature>
<keyword evidence="15" id="KW-0175">Coiled coil</keyword>
<evidence type="ECO:0000256" key="9">
    <source>
        <dbReference type="ARBA" id="ARBA00023140"/>
    </source>
</evidence>
<gene>
    <name evidence="18" type="ORF">AFUS01_LOCUS43092</name>
</gene>
<dbReference type="Pfam" id="PF04695">
    <property type="entry name" value="Pex14_N"/>
    <property type="match status" value="1"/>
</dbReference>
<keyword evidence="8 14" id="KW-0472">Membrane</keyword>
<accession>A0A8J2Q4M5</accession>
<keyword evidence="4" id="KW-0812">Transmembrane</keyword>
<evidence type="ECO:0000256" key="2">
    <source>
        <dbReference type="ARBA" id="ARBA00022448"/>
    </source>
</evidence>
<dbReference type="GO" id="GO:0012505">
    <property type="term" value="C:endomembrane system"/>
    <property type="evidence" value="ECO:0007669"/>
    <property type="project" value="UniProtKB-SubCell"/>
</dbReference>
<dbReference type="GO" id="GO:0016560">
    <property type="term" value="P:protein import into peroxisome matrix, docking"/>
    <property type="evidence" value="ECO:0007669"/>
    <property type="project" value="UniProtKB-UniRule"/>
</dbReference>
<feature type="compositionally biased region" description="Polar residues" evidence="16">
    <location>
        <begin position="280"/>
        <end position="291"/>
    </location>
</feature>
<evidence type="ECO:0000256" key="11">
    <source>
        <dbReference type="ARBA" id="ARBA00037847"/>
    </source>
</evidence>
<dbReference type="PANTHER" id="PTHR23058:SF0">
    <property type="entry name" value="PEROXISOMAL MEMBRANE PROTEIN PEX14"/>
    <property type="match status" value="1"/>
</dbReference>
<feature type="region of interest" description="Disordered" evidence="16">
    <location>
        <begin position="1"/>
        <end position="21"/>
    </location>
</feature>
<feature type="coiled-coil region" evidence="15">
    <location>
        <begin position="138"/>
        <end position="165"/>
    </location>
</feature>
<keyword evidence="6" id="KW-1133">Transmembrane helix</keyword>
<protein>
    <recommendedName>
        <fullName evidence="10 14">Peroxisomal membrane protein PEX14</fullName>
    </recommendedName>
    <alternativeName>
        <fullName evidence="14">Peroxin-14</fullName>
    </alternativeName>
</protein>
<evidence type="ECO:0000256" key="1">
    <source>
        <dbReference type="ARBA" id="ARBA00005443"/>
    </source>
</evidence>
<keyword evidence="2 14" id="KW-0813">Transport</keyword>
<dbReference type="GO" id="GO:1990429">
    <property type="term" value="C:peroxisomal importomer complex"/>
    <property type="evidence" value="ECO:0007669"/>
    <property type="project" value="TreeGrafter"/>
</dbReference>
<comment type="subunit">
    <text evidence="13">Interacts with PEX13; forming the PEX13-PEX14 docking complex. Interacts with PEX5 (via WxxxF/Y motifs). Interacts with PEX19. Interacts with tubulin.</text>
</comment>
<evidence type="ECO:0000256" key="10">
    <source>
        <dbReference type="ARBA" id="ARBA00029502"/>
    </source>
</evidence>
<evidence type="ECO:0000256" key="13">
    <source>
        <dbReference type="ARBA" id="ARBA00065694"/>
    </source>
</evidence>
<evidence type="ECO:0000256" key="12">
    <source>
        <dbReference type="ARBA" id="ARBA00055057"/>
    </source>
</evidence>
<feature type="compositionally biased region" description="Basic and acidic residues" evidence="16">
    <location>
        <begin position="301"/>
        <end position="310"/>
    </location>
</feature>
<name>A0A8J2Q4M5_9HEXA</name>
<evidence type="ECO:0000256" key="16">
    <source>
        <dbReference type="SAM" id="MobiDB-lite"/>
    </source>
</evidence>
<evidence type="ECO:0000256" key="14">
    <source>
        <dbReference type="RuleBase" id="RU367032"/>
    </source>
</evidence>
<proteinExistence type="inferred from homology"/>
<evidence type="ECO:0000256" key="6">
    <source>
        <dbReference type="ARBA" id="ARBA00022989"/>
    </source>
</evidence>
<keyword evidence="3" id="KW-0597">Phosphoprotein</keyword>
<dbReference type="GO" id="GO:0005778">
    <property type="term" value="C:peroxisomal membrane"/>
    <property type="evidence" value="ECO:0007669"/>
    <property type="project" value="UniProtKB-SubCell"/>
</dbReference>
<dbReference type="Proteomes" id="UP000708208">
    <property type="component" value="Unassembled WGS sequence"/>
</dbReference>
<dbReference type="PANTHER" id="PTHR23058">
    <property type="entry name" value="PEROXISOMAL MEMBRANE PROTEIN PEX14"/>
    <property type="match status" value="1"/>
</dbReference>
<sequence>MSPHASESATEDPATLFPEPPRESLINTAVKFLQNPRVRPTSLSHKQKFLKQKGLTDEEIELACQKAGAFALDKASMSAGPLVVPRSYYEKPSIWIKAKDVANLVALFSIGSYSLYSLWKRYIAPRLFGTRSRNEQNYQSLLAAISALNQNVMELKELIRELQTNGNNSHQKARQSYELQEIKNELTSIKSLLLSRSQFPSSPAGIPAWQMIGGEPSVSDEHNQDDEGADVDTASRRRKGKSQKLARKADENPKDILSLSEAGSSGSGCGVSTMRKHPSVDSNNGFHSGSSCEVVFVGGKNDSEPDHSDD</sequence>
<dbReference type="InterPro" id="IPR006785">
    <property type="entry name" value="Pex14_N"/>
</dbReference>
<evidence type="ECO:0000313" key="18">
    <source>
        <dbReference type="EMBL" id="CAG7833476.1"/>
    </source>
</evidence>
<reference evidence="18" key="1">
    <citation type="submission" date="2021-06" db="EMBL/GenBank/DDBJ databases">
        <authorList>
            <person name="Hodson N. C."/>
            <person name="Mongue J. A."/>
            <person name="Jaron S. K."/>
        </authorList>
    </citation>
    <scope>NUCLEOTIDE SEQUENCE</scope>
</reference>
<keyword evidence="19" id="KW-1185">Reference proteome</keyword>
<organism evidence="18 19">
    <name type="scientific">Allacma fusca</name>
    <dbReference type="NCBI Taxonomy" id="39272"/>
    <lineage>
        <taxon>Eukaryota</taxon>
        <taxon>Metazoa</taxon>
        <taxon>Ecdysozoa</taxon>
        <taxon>Arthropoda</taxon>
        <taxon>Hexapoda</taxon>
        <taxon>Collembola</taxon>
        <taxon>Symphypleona</taxon>
        <taxon>Sminthuridae</taxon>
        <taxon>Allacma</taxon>
    </lineage>
</organism>
<keyword evidence="7" id="KW-0007">Acetylation</keyword>
<dbReference type="GO" id="GO:0005102">
    <property type="term" value="F:signaling receptor binding"/>
    <property type="evidence" value="ECO:0007669"/>
    <property type="project" value="TreeGrafter"/>
</dbReference>
<evidence type="ECO:0000256" key="5">
    <source>
        <dbReference type="ARBA" id="ARBA00022927"/>
    </source>
</evidence>
<dbReference type="InterPro" id="IPR025655">
    <property type="entry name" value="PEX14"/>
</dbReference>
<dbReference type="OrthoDB" id="441517at2759"/>
<evidence type="ECO:0000256" key="7">
    <source>
        <dbReference type="ARBA" id="ARBA00022990"/>
    </source>
</evidence>
<comment type="function">
    <text evidence="12">Component of the PEX13-PEX14 docking complex, a translocon channel that specifically mediates the import of peroxisomal cargo proteins bound to PEX5 receptor. The PEX13-PEX14 docking complex forms a large import pore which can be opened to a diameter of about 9 nm. Mechanistically, PEX5 receptor along with cargo proteins associates with the PEX14 subunit of the PEX13-PEX14 docking complex in the cytosol, leading to the insertion of the receptor into the organelle membrane with the concomitant translocation of the cargo into the peroxisome matrix. Plays a key role for peroxisome movement through a direct interaction with tubulin.</text>
</comment>
<comment type="similarity">
    <text evidence="1 14">Belongs to the peroxin-14 family.</text>
</comment>